<gene>
    <name evidence="1" type="ORF">MSG28_001811</name>
</gene>
<name>A0ACC0KWD4_CHOFU</name>
<comment type="caution">
    <text evidence="1">The sequence shown here is derived from an EMBL/GenBank/DDBJ whole genome shotgun (WGS) entry which is preliminary data.</text>
</comment>
<evidence type="ECO:0000313" key="2">
    <source>
        <dbReference type="Proteomes" id="UP001064048"/>
    </source>
</evidence>
<organism evidence="1 2">
    <name type="scientific">Choristoneura fumiferana</name>
    <name type="common">Spruce budworm moth</name>
    <name type="synonym">Archips fumiferana</name>
    <dbReference type="NCBI Taxonomy" id="7141"/>
    <lineage>
        <taxon>Eukaryota</taxon>
        <taxon>Metazoa</taxon>
        <taxon>Ecdysozoa</taxon>
        <taxon>Arthropoda</taxon>
        <taxon>Hexapoda</taxon>
        <taxon>Insecta</taxon>
        <taxon>Pterygota</taxon>
        <taxon>Neoptera</taxon>
        <taxon>Endopterygota</taxon>
        <taxon>Lepidoptera</taxon>
        <taxon>Glossata</taxon>
        <taxon>Ditrysia</taxon>
        <taxon>Tortricoidea</taxon>
        <taxon>Tortricidae</taxon>
        <taxon>Tortricinae</taxon>
        <taxon>Choristoneura</taxon>
    </lineage>
</organism>
<proteinExistence type="predicted"/>
<reference evidence="1 2" key="1">
    <citation type="journal article" date="2022" name="Genome Biol. Evol.">
        <title>The Spruce Budworm Genome: Reconstructing the Evolutionary History of Antifreeze Proteins.</title>
        <authorList>
            <person name="Beliveau C."/>
            <person name="Gagne P."/>
            <person name="Picq S."/>
            <person name="Vernygora O."/>
            <person name="Keeling C.I."/>
            <person name="Pinkney K."/>
            <person name="Doucet D."/>
            <person name="Wen F."/>
            <person name="Johnston J.S."/>
            <person name="Maaroufi H."/>
            <person name="Boyle B."/>
            <person name="Laroche J."/>
            <person name="Dewar K."/>
            <person name="Juretic N."/>
            <person name="Blackburn G."/>
            <person name="Nisole A."/>
            <person name="Brunet B."/>
            <person name="Brandao M."/>
            <person name="Lumley L."/>
            <person name="Duan J."/>
            <person name="Quan G."/>
            <person name="Lucarotti C.J."/>
            <person name="Roe A.D."/>
            <person name="Sperling F.A.H."/>
            <person name="Levesque R.C."/>
            <person name="Cusson M."/>
        </authorList>
    </citation>
    <scope>NUCLEOTIDE SEQUENCE [LARGE SCALE GENOMIC DNA]</scope>
    <source>
        <strain evidence="1">Glfc:IPQL:Cfum</strain>
    </source>
</reference>
<accession>A0ACC0KWD4</accession>
<dbReference type="Proteomes" id="UP001064048">
    <property type="component" value="Chromosome 2"/>
</dbReference>
<keyword evidence="2" id="KW-1185">Reference proteome</keyword>
<evidence type="ECO:0000313" key="1">
    <source>
        <dbReference type="EMBL" id="KAI8440585.1"/>
    </source>
</evidence>
<sequence>MSICQDLGLNFQQRMGANISQLERDIGSEQFPPNEHYFGLVNFGNTCYSNSVLQALYFCRPFREKVLEYKAKNKRTKETLLTCLADLFYSIATQKKKVGSIAPKKFIARLRKEKEEFDNYMQQDAHEFLNFLINHINEIILAERNQSTLKVPKHASGEPVTCNGTAPPTAEPTWVDVGQNTSITHCLKCFSDTETLCNDNKFKCDNCSSYQEAQKRMRVKKLPLILALHLKRFKYMEQYNRHIKSDDAVNPDRLYDLVAVVVHCGSGPNRGHYISIKIDASAIEDFYGLTSDIQKSSETGYILFYQSRDARKPIPEAKLKDLKSLLHLIPQEYHSFYVNLDADKHIEDDLEGFSDWKGEIRQDWIVSLNIDALNCVKDKDGHCEHNPPPPKPSPVVNHFSADVNKPSQLWLSKHKEEIANIDPESDDCARINTVHKWPTVCNKTWNTKQKLQRNIKKMRLASDASESLLELSRDDLATLATNECAIPVPQKMTTLLKNENETPNEINDQLEPISFEGTIKKSKGSHIQFHSAHFDIRSSPIKPSSTVFRKFQINPDKMEKLNVQIIRPLALEAKLDELNEITPTTSDCNKLDREITSDVLRVVGEARAGSLGPFSPSFNIQNVLLEGMDKYLPHDVHKIVSGKLHISLTRVNVANTSIELSKQNITRLGRILFPPKPEVLSNMCKQGFDDALRFLHRNNMISCTRCLAVQSTFQLQEVLSDTVYDYDLDCEECKTHRQHALVDDLPDTVMTIFQNAIDSANHGIVNWVMRQRAVRYVGDTVEKHSVQYNVAGNMFVLRKKCIRHNNTMTSLNMLQQLHGFMKMTEIYDVTDADTEAVQSPTERDVNKQLEFDNDWSSGMIADIDELVTDELDGLDEDELGDRNLFSDPESEWRRDSLTNSESDGEQPESDQRMPNPFLSSKNFKHFFINVRIIFEDVTCSFYFKNFNYALLANNSLRHVFLPRCLVGDAGCLAICKAVRCMPNILTLDLSGCELTPLGASYIADLLKYQKIHRYSENWVHTLRYRLPDLDQMAGLRRVSVCGNPLGDAGAAALLTVLADDLWIKAMDLQNCELTESTAQTVLQMMESNTTLVVLDLRHNPAIASESLGKVRGALRRNETGGVGGQYSWLSSVSVGSGDGRSVKPIASNQCQHEIVQKKEVDPIAEELSDVTEKDELEANELHVNIMPKKAQSTHMKLTDNGKMNKMTKSAHLLGQIQHIRESMQMKPEMFEKQIGDVKSIHTDEQSLDEVVGNQVKSKKNSTRSRSSSSVSDSSDTLVSPCARGPPAVNPRDVLCSSSDDDSS</sequence>
<dbReference type="EMBL" id="CM046102">
    <property type="protein sequence ID" value="KAI8440585.1"/>
    <property type="molecule type" value="Genomic_DNA"/>
</dbReference>
<protein>
    <submittedName>
        <fullName evidence="1">Uncharacterized protein</fullName>
    </submittedName>
</protein>